<evidence type="ECO:0000313" key="4">
    <source>
        <dbReference type="EMBL" id="KAJ9606252.1"/>
    </source>
</evidence>
<dbReference type="Pfam" id="PF22807">
    <property type="entry name" value="TrAA12"/>
    <property type="match status" value="1"/>
</dbReference>
<feature type="chain" id="PRO_5041452524" description="Pyrroloquinoline quinone-dependent pyranose dehydrogenase beta-propeller domain-containing protein" evidence="2">
    <location>
        <begin position="21"/>
        <end position="482"/>
    </location>
</feature>
<dbReference type="Proteomes" id="UP001172673">
    <property type="component" value="Unassembled WGS sequence"/>
</dbReference>
<dbReference type="Gene3D" id="2.120.10.30">
    <property type="entry name" value="TolB, C-terminal domain"/>
    <property type="match status" value="1"/>
</dbReference>
<comment type="caution">
    <text evidence="4">The sequence shown here is derived from an EMBL/GenBank/DDBJ whole genome shotgun (WGS) entry which is preliminary data.</text>
</comment>
<organism evidence="4 5">
    <name type="scientific">Cladophialophora chaetospira</name>
    <dbReference type="NCBI Taxonomy" id="386627"/>
    <lineage>
        <taxon>Eukaryota</taxon>
        <taxon>Fungi</taxon>
        <taxon>Dikarya</taxon>
        <taxon>Ascomycota</taxon>
        <taxon>Pezizomycotina</taxon>
        <taxon>Eurotiomycetes</taxon>
        <taxon>Chaetothyriomycetidae</taxon>
        <taxon>Chaetothyriales</taxon>
        <taxon>Herpotrichiellaceae</taxon>
        <taxon>Cladophialophora</taxon>
    </lineage>
</organism>
<name>A0AA38X3Q8_9EURO</name>
<feature type="domain" description="Pyrroloquinoline quinone-dependent pyranose dehydrogenase beta-propeller" evidence="3">
    <location>
        <begin position="36"/>
        <end position="429"/>
    </location>
</feature>
<dbReference type="SUPFAM" id="SSF50952">
    <property type="entry name" value="Soluble quinoprotein glucose dehydrogenase"/>
    <property type="match status" value="1"/>
</dbReference>
<feature type="compositionally biased region" description="Low complexity" evidence="1">
    <location>
        <begin position="434"/>
        <end position="456"/>
    </location>
</feature>
<dbReference type="InterPro" id="IPR011041">
    <property type="entry name" value="Quinoprot_gluc/sorb_DH_b-prop"/>
</dbReference>
<proteinExistence type="predicted"/>
<evidence type="ECO:0000313" key="5">
    <source>
        <dbReference type="Proteomes" id="UP001172673"/>
    </source>
</evidence>
<dbReference type="PANTHER" id="PTHR47572">
    <property type="entry name" value="LIPOPROTEIN-RELATED"/>
    <property type="match status" value="1"/>
</dbReference>
<evidence type="ECO:0000256" key="1">
    <source>
        <dbReference type="SAM" id="MobiDB-lite"/>
    </source>
</evidence>
<dbReference type="InterPro" id="IPR011042">
    <property type="entry name" value="6-blade_b-propeller_TolB-like"/>
</dbReference>
<keyword evidence="5" id="KW-1185">Reference proteome</keyword>
<evidence type="ECO:0000256" key="2">
    <source>
        <dbReference type="SAM" id="SignalP"/>
    </source>
</evidence>
<dbReference type="InterPro" id="IPR051262">
    <property type="entry name" value="SMP-30/CGR1_Lactonase"/>
</dbReference>
<dbReference type="PANTHER" id="PTHR47572:SF4">
    <property type="entry name" value="LACTONASE DRP35"/>
    <property type="match status" value="1"/>
</dbReference>
<sequence>MMMQTATVATLLATLSLSFAQSSSRCGPAPSGSIQPSLASGYHMQVVATGLSKPRGILLDNAGNLLVVEQGRGVVSAHTLNENNGCVSVGTSIDVTPALSLNHGIEISNDGSTLFASSSENVYSWSYNQRARTVSNNATLVEHMAGSDHTTRTLLLSNKAPGLLVVTRGSTSNIDFDAASLSSGHSQIKAFNVSNVTSTTYDFDSDGLRLGWGLRNDVGIAEHPNSGGIYSVENSADQLTRMGVDIHENNPAEELNFLGYLNGTEYASQGGNFGYPWCFAAWGVDELPDNDNLTVGSQFAIDASQDSNNENRTDAYCAQQVPPRLVFQAHMAPLDIKFNNSGTEAWITFHGSWNRDEPVGYKMSVVAFNANGDPVDALQSKTAARDIFSNQDLSQCPDNCFRPVGMAIDSRGRIFVSSDASGEIYLITNEAAASNSSGSPNSTSTSSGSPPVSTGVGNSNQPAAVLILAGLLCTLALTTLIN</sequence>
<dbReference type="AlphaFoldDB" id="A0AA38X3Q8"/>
<dbReference type="EMBL" id="JAPDRK010000014">
    <property type="protein sequence ID" value="KAJ9606252.1"/>
    <property type="molecule type" value="Genomic_DNA"/>
</dbReference>
<gene>
    <name evidence="4" type="ORF">H2200_009213</name>
</gene>
<dbReference type="InterPro" id="IPR054539">
    <property type="entry name" value="Beta-prop_PDH"/>
</dbReference>
<feature type="signal peptide" evidence="2">
    <location>
        <begin position="1"/>
        <end position="20"/>
    </location>
</feature>
<protein>
    <recommendedName>
        <fullName evidence="3">Pyrroloquinoline quinone-dependent pyranose dehydrogenase beta-propeller domain-containing protein</fullName>
    </recommendedName>
</protein>
<keyword evidence="2" id="KW-0732">Signal</keyword>
<reference evidence="4" key="1">
    <citation type="submission" date="2022-10" db="EMBL/GenBank/DDBJ databases">
        <title>Culturing micro-colonial fungi from biological soil crusts in the Mojave desert and describing Neophaeococcomyces mojavensis, and introducing the new genera and species Taxawa tesnikishii.</title>
        <authorList>
            <person name="Kurbessoian T."/>
            <person name="Stajich J.E."/>
        </authorList>
    </citation>
    <scope>NUCLEOTIDE SEQUENCE</scope>
    <source>
        <strain evidence="4">TK_41</strain>
    </source>
</reference>
<feature type="region of interest" description="Disordered" evidence="1">
    <location>
        <begin position="433"/>
        <end position="456"/>
    </location>
</feature>
<evidence type="ECO:0000259" key="3">
    <source>
        <dbReference type="Pfam" id="PF22807"/>
    </source>
</evidence>
<accession>A0AA38X3Q8</accession>